<evidence type="ECO:0000313" key="3">
    <source>
        <dbReference type="Proteomes" id="UP001597023"/>
    </source>
</evidence>
<proteinExistence type="predicted"/>
<organism evidence="2 3">
    <name type="scientific">Streptomyces flavalbus</name>
    <dbReference type="NCBI Taxonomy" id="2665155"/>
    <lineage>
        <taxon>Bacteria</taxon>
        <taxon>Bacillati</taxon>
        <taxon>Actinomycetota</taxon>
        <taxon>Actinomycetes</taxon>
        <taxon>Kitasatosporales</taxon>
        <taxon>Streptomycetaceae</taxon>
        <taxon>Streptomyces</taxon>
    </lineage>
</organism>
<name>A0ABW2W8V5_9ACTN</name>
<evidence type="ECO:0000313" key="2">
    <source>
        <dbReference type="EMBL" id="MFD0313964.1"/>
    </source>
</evidence>
<dbReference type="InterPro" id="IPR011008">
    <property type="entry name" value="Dimeric_a/b-barrel"/>
</dbReference>
<protein>
    <submittedName>
        <fullName evidence="2">DUF3291 domain-containing protein</fullName>
    </submittedName>
</protein>
<sequence>MPTIPWMPGADKATDPAPGSAGPAVVMASRLELKSLRSVPRFFVLSLVILRQVRAAEGSVGVSLRAEPLKRTFWTLSAWRDQRALDAFARTDPHAVSVRRLRPGMKGALFVFWTTGRDQLPVSWDEARRRLAEQAGRETPAA</sequence>
<dbReference type="SUPFAM" id="SSF54909">
    <property type="entry name" value="Dimeric alpha+beta barrel"/>
    <property type="match status" value="1"/>
</dbReference>
<gene>
    <name evidence="2" type="ORF">ACFQZ6_06930</name>
</gene>
<reference evidence="3" key="1">
    <citation type="journal article" date="2019" name="Int. J. Syst. Evol. Microbiol.">
        <title>The Global Catalogue of Microorganisms (GCM) 10K type strain sequencing project: providing services to taxonomists for standard genome sequencing and annotation.</title>
        <authorList>
            <consortium name="The Broad Institute Genomics Platform"/>
            <consortium name="The Broad Institute Genome Sequencing Center for Infectious Disease"/>
            <person name="Wu L."/>
            <person name="Ma J."/>
        </authorList>
    </citation>
    <scope>NUCLEOTIDE SEQUENCE [LARGE SCALE GENOMIC DNA]</scope>
    <source>
        <strain evidence="3">CGMCC 4.7400</strain>
    </source>
</reference>
<dbReference type="RefSeq" id="WP_381605671.1">
    <property type="nucleotide sequence ID" value="NZ_JBHTEB010000001.1"/>
</dbReference>
<comment type="caution">
    <text evidence="2">The sequence shown here is derived from an EMBL/GenBank/DDBJ whole genome shotgun (WGS) entry which is preliminary data.</text>
</comment>
<accession>A0ABW2W8V5</accession>
<dbReference type="EMBL" id="JBHTEB010000001">
    <property type="protein sequence ID" value="MFD0313964.1"/>
    <property type="molecule type" value="Genomic_DNA"/>
</dbReference>
<keyword evidence="3" id="KW-1185">Reference proteome</keyword>
<dbReference type="Proteomes" id="UP001597023">
    <property type="component" value="Unassembled WGS sequence"/>
</dbReference>
<feature type="region of interest" description="Disordered" evidence="1">
    <location>
        <begin position="1"/>
        <end position="21"/>
    </location>
</feature>
<evidence type="ECO:0000256" key="1">
    <source>
        <dbReference type="SAM" id="MobiDB-lite"/>
    </source>
</evidence>